<gene>
    <name evidence="1" type="ORF">HFP15_19590</name>
</gene>
<evidence type="ECO:0000313" key="1">
    <source>
        <dbReference type="EMBL" id="NKQ55088.1"/>
    </source>
</evidence>
<accession>A0ABX1J5R0</accession>
<evidence type="ECO:0000313" key="2">
    <source>
        <dbReference type="Proteomes" id="UP000715441"/>
    </source>
</evidence>
<comment type="caution">
    <text evidence="1">The sequence shown here is derived from an EMBL/GenBank/DDBJ whole genome shotgun (WGS) entry which is preliminary data.</text>
</comment>
<sequence length="166" mass="17975">MPSRIEHRAEFAHSVSDVYAAQTGEDALRARLADIGGHNSALLDYAPGADGVRFHLRQGVGADKLPSVVRNLHRGDLFVDRHETWRIAGETRTGLAEATVSGIPGEIKARTELRAEGGKTVLRTTGEVKIHIPLVGGKLEGFVAEQITKLLASEAEYSAQWLAERS</sequence>
<dbReference type="RefSeq" id="WP_168517672.1">
    <property type="nucleotide sequence ID" value="NZ_JAAXLS010000012.1"/>
</dbReference>
<organism evidence="1 2">
    <name type="scientific">Amycolatopsis acididurans</name>
    <dbReference type="NCBI Taxonomy" id="2724524"/>
    <lineage>
        <taxon>Bacteria</taxon>
        <taxon>Bacillati</taxon>
        <taxon>Actinomycetota</taxon>
        <taxon>Actinomycetes</taxon>
        <taxon>Pseudonocardiales</taxon>
        <taxon>Pseudonocardiaceae</taxon>
        <taxon>Amycolatopsis</taxon>
    </lineage>
</organism>
<protein>
    <submittedName>
        <fullName evidence="1">DUF2505 domain-containing protein</fullName>
    </submittedName>
</protein>
<dbReference type="EMBL" id="JAAXLS010000012">
    <property type="protein sequence ID" value="NKQ55088.1"/>
    <property type="molecule type" value="Genomic_DNA"/>
</dbReference>
<proteinExistence type="predicted"/>
<reference evidence="1 2" key="1">
    <citation type="submission" date="2020-04" db="EMBL/GenBank/DDBJ databases">
        <title>Novel species.</title>
        <authorList>
            <person name="Teo W.F.A."/>
            <person name="Lipun K."/>
            <person name="Srisuk N."/>
            <person name="Duangmal K."/>
        </authorList>
    </citation>
    <scope>NUCLEOTIDE SEQUENCE [LARGE SCALE GENOMIC DNA]</scope>
    <source>
        <strain evidence="1 2">K13G38</strain>
    </source>
</reference>
<dbReference type="InterPro" id="IPR019639">
    <property type="entry name" value="DUF2505"/>
</dbReference>
<dbReference type="Pfam" id="PF10698">
    <property type="entry name" value="DUF2505"/>
    <property type="match status" value="1"/>
</dbReference>
<dbReference type="Proteomes" id="UP000715441">
    <property type="component" value="Unassembled WGS sequence"/>
</dbReference>
<name>A0ABX1J5R0_9PSEU</name>
<keyword evidence="2" id="KW-1185">Reference proteome</keyword>